<feature type="repeat" description="PPR" evidence="5">
    <location>
        <begin position="494"/>
        <end position="528"/>
    </location>
</feature>
<evidence type="ECO:0000256" key="5">
    <source>
        <dbReference type="PROSITE-ProRule" id="PRU00708"/>
    </source>
</evidence>
<dbReference type="InterPro" id="IPR002885">
    <property type="entry name" value="PPR_rpt"/>
</dbReference>
<dbReference type="PANTHER" id="PTHR47447">
    <property type="entry name" value="OS03G0856100 PROTEIN"/>
    <property type="match status" value="1"/>
</dbReference>
<comment type="similarity">
    <text evidence="1">Belongs to the CCM1 family.</text>
</comment>
<evidence type="ECO:0000256" key="4">
    <source>
        <dbReference type="ARBA" id="ARBA00044511"/>
    </source>
</evidence>
<feature type="region of interest" description="Disordered" evidence="6">
    <location>
        <begin position="584"/>
        <end position="606"/>
    </location>
</feature>
<feature type="repeat" description="PPR" evidence="5">
    <location>
        <begin position="296"/>
        <end position="330"/>
    </location>
</feature>
<name>A0A6A6JF23_WESOR</name>
<proteinExistence type="inferred from homology"/>
<dbReference type="GeneID" id="54548905"/>
<evidence type="ECO:0000256" key="1">
    <source>
        <dbReference type="ARBA" id="ARBA00006192"/>
    </source>
</evidence>
<dbReference type="Gene3D" id="1.25.40.10">
    <property type="entry name" value="Tetratricopeptide repeat domain"/>
    <property type="match status" value="2"/>
</dbReference>
<protein>
    <recommendedName>
        <fullName evidence="9">Pentacotripeptide-repeat region of PRORP domain-containing protein</fullName>
    </recommendedName>
</protein>
<dbReference type="OrthoDB" id="185373at2759"/>
<dbReference type="RefSeq" id="XP_033652690.1">
    <property type="nucleotide sequence ID" value="XM_033795730.1"/>
</dbReference>
<accession>A0A6A6JF23</accession>
<dbReference type="Pfam" id="PF13041">
    <property type="entry name" value="PPR_2"/>
    <property type="match status" value="2"/>
</dbReference>
<comment type="subunit">
    <text evidence="4">Binds to mitochondrial small subunit 15S rRNA.</text>
</comment>
<reference evidence="7" key="1">
    <citation type="journal article" date="2020" name="Stud. Mycol.">
        <title>101 Dothideomycetes genomes: a test case for predicting lifestyles and emergence of pathogens.</title>
        <authorList>
            <person name="Haridas S."/>
            <person name="Albert R."/>
            <person name="Binder M."/>
            <person name="Bloem J."/>
            <person name="Labutti K."/>
            <person name="Salamov A."/>
            <person name="Andreopoulos B."/>
            <person name="Baker S."/>
            <person name="Barry K."/>
            <person name="Bills G."/>
            <person name="Bluhm B."/>
            <person name="Cannon C."/>
            <person name="Castanera R."/>
            <person name="Culley D."/>
            <person name="Daum C."/>
            <person name="Ezra D."/>
            <person name="Gonzalez J."/>
            <person name="Henrissat B."/>
            <person name="Kuo A."/>
            <person name="Liang C."/>
            <person name="Lipzen A."/>
            <person name="Lutzoni F."/>
            <person name="Magnuson J."/>
            <person name="Mondo S."/>
            <person name="Nolan M."/>
            <person name="Ohm R."/>
            <person name="Pangilinan J."/>
            <person name="Park H.-J."/>
            <person name="Ramirez L."/>
            <person name="Alfaro M."/>
            <person name="Sun H."/>
            <person name="Tritt A."/>
            <person name="Yoshinaga Y."/>
            <person name="Zwiers L.-H."/>
            <person name="Turgeon B."/>
            <person name="Goodwin S."/>
            <person name="Spatafora J."/>
            <person name="Crous P."/>
            <person name="Grigoriev I."/>
        </authorList>
    </citation>
    <scope>NUCLEOTIDE SEQUENCE</scope>
    <source>
        <strain evidence="7">CBS 379.55</strain>
    </source>
</reference>
<comment type="function">
    <text evidence="3">Regulates mitochondrial small subunit maturation by controlling 15S rRNA 5'-end processing. Localizes to the 5' precursor of the 15S rRNA in a position that is subsequently occupied by mS47 in the mature yeast mtSSU. Uses structure and sequence-specific RNA recognition, binding to a single-stranded region of the precursor and specifically recognizing bases -6 to -1. The exchange of Ccm1 for mS47 is coupled to the irreversible removal of precursor rRNA that is accompanied by conformational changes of the mitoribosomal proteins uS5m and mS26. These conformational changes signal completion of 5'-end rRNA processing through protection of the mature 5'-end of the 15S rRNA and stabilization of mS47. The removal of the 5' precursor together with the dissociation of Ccm1 may be catalyzed by the 5'-3' exoribonuclease Pet127. Involved in the specific removal of group I introns in mitochondrial encoded transcripts.</text>
</comment>
<dbReference type="AlphaFoldDB" id="A0A6A6JF23"/>
<dbReference type="Proteomes" id="UP000800097">
    <property type="component" value="Unassembled WGS sequence"/>
</dbReference>
<keyword evidence="8" id="KW-1185">Reference proteome</keyword>
<evidence type="ECO:0000256" key="2">
    <source>
        <dbReference type="ARBA" id="ARBA00022737"/>
    </source>
</evidence>
<dbReference type="PANTHER" id="PTHR47447:SF17">
    <property type="entry name" value="OS12G0638900 PROTEIN"/>
    <property type="match status" value="1"/>
</dbReference>
<dbReference type="PROSITE" id="PS51375">
    <property type="entry name" value="PPR"/>
    <property type="match status" value="2"/>
</dbReference>
<dbReference type="NCBIfam" id="TIGR00756">
    <property type="entry name" value="PPR"/>
    <property type="match status" value="2"/>
</dbReference>
<evidence type="ECO:0000313" key="7">
    <source>
        <dbReference type="EMBL" id="KAF2275151.1"/>
    </source>
</evidence>
<evidence type="ECO:0008006" key="9">
    <source>
        <dbReference type="Google" id="ProtNLM"/>
    </source>
</evidence>
<evidence type="ECO:0000256" key="6">
    <source>
        <dbReference type="SAM" id="MobiDB-lite"/>
    </source>
</evidence>
<sequence>MRQGRYRSLVRRIYALRRSRPTLVDLETVQSPILRNIIGFSALDRKAFPDRRKKAHPITIKHNPRVEAWADILLHGVESDKGDKVLQNWAAFAEEDRNTWWDHLLFYFLAKRPDMALPFVYALAHGPEITTMRPEFLADALEHIARLCLIGAKRPHAPEATDFVPIFSSVFRKTLARYPSICSQNLLWTLSRISTPDDLEHVFNLLIESKAYMGFDTVLHFANAFSASGNAQHALRCLHRITEVASSKSAWATMVNRRRFKWSCALLLRKSVRNGKNYHLTNDIVAKFPDLGVKFDITLYNVIMHNAMEAGDYKTAFQVYSLLGENGVEPDKYTYSILLHGCTMTKLAMFDDFAEHCAKVAVELKDPWLATEYLFYLYIRRQEMAPEQAQTAATVGGEADAARMSPPPAALFIMLQGKIKSAFGSGHTHVAKLYLYFVRLIKDQNHPLLNELAKEPIIWNAFLVAFCRQQQFHQASDLIKTMTDSKDDSIPQPNVYTWNIFMRAFFQTKQVRAAERVFDIMKSRGIEPNQDTYEVLVKGYAKAQHIEKIGEFMGHVSEEKQLDPKLLRTLMNIHDRERLMRALDESRMAKEREEKQKREAEKLERERRWNLPQLGSLLSGTRLALPKASSKATSKVKAPKDDDSAPPVRRVAEG</sequence>
<feature type="region of interest" description="Disordered" evidence="6">
    <location>
        <begin position="620"/>
        <end position="654"/>
    </location>
</feature>
<organism evidence="7 8">
    <name type="scientific">Westerdykella ornata</name>
    <dbReference type="NCBI Taxonomy" id="318751"/>
    <lineage>
        <taxon>Eukaryota</taxon>
        <taxon>Fungi</taxon>
        <taxon>Dikarya</taxon>
        <taxon>Ascomycota</taxon>
        <taxon>Pezizomycotina</taxon>
        <taxon>Dothideomycetes</taxon>
        <taxon>Pleosporomycetidae</taxon>
        <taxon>Pleosporales</taxon>
        <taxon>Sporormiaceae</taxon>
        <taxon>Westerdykella</taxon>
    </lineage>
</organism>
<evidence type="ECO:0000313" key="8">
    <source>
        <dbReference type="Proteomes" id="UP000800097"/>
    </source>
</evidence>
<dbReference type="InterPro" id="IPR011990">
    <property type="entry name" value="TPR-like_helical_dom_sf"/>
</dbReference>
<dbReference type="EMBL" id="ML986498">
    <property type="protein sequence ID" value="KAF2275151.1"/>
    <property type="molecule type" value="Genomic_DNA"/>
</dbReference>
<gene>
    <name evidence="7" type="ORF">EI97DRAFT_379774</name>
</gene>
<feature type="compositionally biased region" description="Low complexity" evidence="6">
    <location>
        <begin position="627"/>
        <end position="636"/>
    </location>
</feature>
<evidence type="ECO:0000256" key="3">
    <source>
        <dbReference type="ARBA" id="ARBA00044493"/>
    </source>
</evidence>
<keyword evidence="2" id="KW-0677">Repeat</keyword>